<keyword evidence="3" id="KW-0238">DNA-binding</keyword>
<dbReference type="InterPro" id="IPR010994">
    <property type="entry name" value="RuvA_2-like"/>
</dbReference>
<evidence type="ECO:0000256" key="2">
    <source>
        <dbReference type="ARBA" id="ARBA00022840"/>
    </source>
</evidence>
<dbReference type="RefSeq" id="WP_226393078.1">
    <property type="nucleotide sequence ID" value="NZ_JADCKB010000017.1"/>
</dbReference>
<sequence length="731" mass="81967">MICTFAKKLFENPSNGYCVALFQTDDSSVPEEARKKDKWPSSKITFTGFGYKIPATDAIQLDIIGKWKKSQKYGIQFAIEQCAEIVPPTVEGIVGYLSSGLIRGVSEITARKITDKFGLRALEIIEKEPKRLSEIRGLSDKKIERIVESFSRNKELRNIVSFLSPYDISLNKASKIYDKFGVKSMEILNETPYDLCAVKGFGFLTVDKIALKVKCKPNDKMRIRACADYLMTEFEAKGHVYVPQQELRDACFGQLNQGFKITAVTADEIRNALIEEIRAGRLVNNNGLIYHPMMFQREVELAKSLSDRSLLSPPEWGDVEGALDRAQAKREITLSDAQCEAVRMCFHNNLSLITGGPGTGKTTVLKVIIDVYRDLTGSDDILLAAPTGKAAKRMAEGTGMLTAKTLHSALGLTKEEDKEAHCSIKSGLVIVDEMSMVDIRLAHRLFRNMDSKTTVVLVGDVDQLPSIGPGNVFRDMLQSECIPVVRLDTVFRQSGVSRIVLNAEKIRNGTTGLFYGNDFNFIDTASEEETLEMIKRCYFDEVKKSGLEHVQILAPRREMGETSVLHINNTIRDIINPYVGEKNELYYDGRRFRIHDKIIQNKNMDGISNGDIGVIESVFTNDDEKFAAIRFSDGTEKCYAEDALGVISLAYALTIHKSQGSEYSTVIIPVLMRYYHMLKRNLIYTAITRAKKKVILIGEKRALMAGIHQNDSSKRNSLLAERVKQYVGDKK</sequence>
<dbReference type="EMBL" id="JADCKB010000017">
    <property type="protein sequence ID" value="MBE5040525.1"/>
    <property type="molecule type" value="Genomic_DNA"/>
</dbReference>
<comment type="function">
    <text evidence="3">DNA-dependent ATPase and ATP-dependent 5'-3' DNA helicase. Has no activity on blunt DNA or DNA with 3'-overhangs, requires at least 10 bases of 5'-ssDNA for helicase activity.</text>
</comment>
<name>A0A9D5R8Z6_9FIRM</name>
<evidence type="ECO:0000313" key="6">
    <source>
        <dbReference type="Proteomes" id="UP000806542"/>
    </source>
</evidence>
<dbReference type="GO" id="GO:0043139">
    <property type="term" value="F:5'-3' DNA helicase activity"/>
    <property type="evidence" value="ECO:0007669"/>
    <property type="project" value="UniProtKB-UniRule"/>
</dbReference>
<dbReference type="GO" id="GO:0003677">
    <property type="term" value="F:DNA binding"/>
    <property type="evidence" value="ECO:0007669"/>
    <property type="project" value="UniProtKB-UniRule"/>
</dbReference>
<dbReference type="Gene3D" id="1.10.10.2220">
    <property type="match status" value="1"/>
</dbReference>
<dbReference type="InterPro" id="IPR055446">
    <property type="entry name" value="RecD2_N_OB"/>
</dbReference>
<feature type="binding site" evidence="3">
    <location>
        <begin position="358"/>
        <end position="362"/>
    </location>
    <ligand>
        <name>ATP</name>
        <dbReference type="ChEBI" id="CHEBI:30616"/>
    </ligand>
</feature>
<evidence type="ECO:0000256" key="1">
    <source>
        <dbReference type="ARBA" id="ARBA00022741"/>
    </source>
</evidence>
<keyword evidence="3" id="KW-0378">Hydrolase</keyword>
<dbReference type="Pfam" id="PF23139">
    <property type="entry name" value="OB_YrrC"/>
    <property type="match status" value="1"/>
</dbReference>
<dbReference type="InterPro" id="IPR027417">
    <property type="entry name" value="P-loop_NTPase"/>
</dbReference>
<comment type="catalytic activity">
    <reaction evidence="3">
        <text>ATP + H2O = ADP + phosphate + H(+)</text>
        <dbReference type="Rhea" id="RHEA:13065"/>
        <dbReference type="ChEBI" id="CHEBI:15377"/>
        <dbReference type="ChEBI" id="CHEBI:15378"/>
        <dbReference type="ChEBI" id="CHEBI:30616"/>
        <dbReference type="ChEBI" id="CHEBI:43474"/>
        <dbReference type="ChEBI" id="CHEBI:456216"/>
        <dbReference type="EC" id="5.6.2.3"/>
    </reaction>
</comment>
<keyword evidence="3 5" id="KW-0347">Helicase</keyword>
<evidence type="ECO:0000259" key="4">
    <source>
        <dbReference type="SMART" id="SM00382"/>
    </source>
</evidence>
<dbReference type="Pfam" id="PF14520">
    <property type="entry name" value="HHH_5"/>
    <property type="match status" value="1"/>
</dbReference>
<comment type="caution">
    <text evidence="5">The sequence shown here is derived from an EMBL/GenBank/DDBJ whole genome shotgun (WGS) entry which is preliminary data.</text>
</comment>
<dbReference type="Pfam" id="PF14490">
    <property type="entry name" value="HHH_RecD2"/>
    <property type="match status" value="1"/>
</dbReference>
<dbReference type="AlphaFoldDB" id="A0A9D5R8Z6"/>
<protein>
    <recommendedName>
        <fullName evidence="3">ATP-dependent RecD2 DNA helicase</fullName>
        <ecNumber evidence="3">5.6.2.3</ecNumber>
    </recommendedName>
    <alternativeName>
        <fullName evidence="3">DNA 5'-3' helicase subunit RecD2</fullName>
    </alternativeName>
</protein>
<dbReference type="InterPro" id="IPR029493">
    <property type="entry name" value="RecD2-like_HHH"/>
</dbReference>
<comment type="similarity">
    <text evidence="3">Belongs to the RecD family. RecD2 subfamily.</text>
</comment>
<dbReference type="SUPFAM" id="SSF47781">
    <property type="entry name" value="RuvA domain 2-like"/>
    <property type="match status" value="1"/>
</dbReference>
<dbReference type="HAMAP" id="MF_01488">
    <property type="entry name" value="RecD2"/>
    <property type="match status" value="1"/>
</dbReference>
<dbReference type="InterPro" id="IPR027785">
    <property type="entry name" value="UvrD-like_helicase_C"/>
</dbReference>
<dbReference type="PANTHER" id="PTHR43788:SF6">
    <property type="entry name" value="DNA HELICASE B"/>
    <property type="match status" value="1"/>
</dbReference>
<dbReference type="InterPro" id="IPR050534">
    <property type="entry name" value="Coronavir_polyprotein_1ab"/>
</dbReference>
<dbReference type="NCBIfam" id="TIGR01448">
    <property type="entry name" value="recD_rel"/>
    <property type="match status" value="1"/>
</dbReference>
<dbReference type="Gene3D" id="1.10.150.20">
    <property type="entry name" value="5' to 3' exonuclease, C-terminal subdomain"/>
    <property type="match status" value="1"/>
</dbReference>
<dbReference type="SUPFAM" id="SSF52540">
    <property type="entry name" value="P-loop containing nucleoside triphosphate hydrolases"/>
    <property type="match status" value="1"/>
</dbReference>
<dbReference type="GO" id="GO:0016787">
    <property type="term" value="F:hydrolase activity"/>
    <property type="evidence" value="ECO:0007669"/>
    <property type="project" value="UniProtKB-KW"/>
</dbReference>
<dbReference type="GO" id="GO:0006310">
    <property type="term" value="P:DNA recombination"/>
    <property type="evidence" value="ECO:0007669"/>
    <property type="project" value="InterPro"/>
</dbReference>
<keyword evidence="6" id="KW-1185">Reference proteome</keyword>
<dbReference type="CDD" id="cd17933">
    <property type="entry name" value="DEXSc_RecD-like"/>
    <property type="match status" value="1"/>
</dbReference>
<feature type="domain" description="AAA+ ATPase" evidence="4">
    <location>
        <begin position="347"/>
        <end position="487"/>
    </location>
</feature>
<keyword evidence="1 3" id="KW-0547">Nucleotide-binding</keyword>
<dbReference type="CDD" id="cd18809">
    <property type="entry name" value="SF1_C_RecD"/>
    <property type="match status" value="1"/>
</dbReference>
<reference evidence="5" key="1">
    <citation type="submission" date="2020-10" db="EMBL/GenBank/DDBJ databases">
        <title>ChiBAC.</title>
        <authorList>
            <person name="Zenner C."/>
            <person name="Hitch T.C.A."/>
            <person name="Clavel T."/>
        </authorList>
    </citation>
    <scope>NUCLEOTIDE SEQUENCE</scope>
    <source>
        <strain evidence="5">DSM 107454</strain>
    </source>
</reference>
<dbReference type="InterPro" id="IPR006345">
    <property type="entry name" value="RecD2"/>
</dbReference>
<dbReference type="GO" id="GO:0017116">
    <property type="term" value="F:single-stranded DNA helicase activity"/>
    <property type="evidence" value="ECO:0007669"/>
    <property type="project" value="TreeGrafter"/>
</dbReference>
<keyword evidence="2 3" id="KW-0067">ATP-binding</keyword>
<dbReference type="GO" id="GO:0009338">
    <property type="term" value="C:exodeoxyribonuclease V complex"/>
    <property type="evidence" value="ECO:0007669"/>
    <property type="project" value="TreeGrafter"/>
</dbReference>
<evidence type="ECO:0000313" key="5">
    <source>
        <dbReference type="EMBL" id="MBE5040525.1"/>
    </source>
</evidence>
<dbReference type="Gene3D" id="3.40.50.300">
    <property type="entry name" value="P-loop containing nucleotide triphosphate hydrolases"/>
    <property type="match status" value="2"/>
</dbReference>
<proteinExistence type="inferred from homology"/>
<dbReference type="Proteomes" id="UP000806542">
    <property type="component" value="Unassembled WGS sequence"/>
</dbReference>
<dbReference type="Pfam" id="PF13604">
    <property type="entry name" value="AAA_30"/>
    <property type="match status" value="1"/>
</dbReference>
<dbReference type="GO" id="GO:0005524">
    <property type="term" value="F:ATP binding"/>
    <property type="evidence" value="ECO:0007669"/>
    <property type="project" value="UniProtKB-UniRule"/>
</dbReference>
<organism evidence="5 6">
    <name type="scientific">Ructibacterium gallinarum</name>
    <dbReference type="NCBI Taxonomy" id="2779355"/>
    <lineage>
        <taxon>Bacteria</taxon>
        <taxon>Bacillati</taxon>
        <taxon>Bacillota</taxon>
        <taxon>Clostridia</taxon>
        <taxon>Eubacteriales</taxon>
        <taxon>Oscillospiraceae</taxon>
        <taxon>Ructibacterium</taxon>
    </lineage>
</organism>
<dbReference type="PANTHER" id="PTHR43788">
    <property type="entry name" value="DNA2/NAM7 HELICASE FAMILY MEMBER"/>
    <property type="match status" value="1"/>
</dbReference>
<dbReference type="EC" id="5.6.2.3" evidence="3"/>
<dbReference type="Gene3D" id="2.30.30.940">
    <property type="match status" value="1"/>
</dbReference>
<evidence type="ECO:0000256" key="3">
    <source>
        <dbReference type="HAMAP-Rule" id="MF_01488"/>
    </source>
</evidence>
<dbReference type="Pfam" id="PF13538">
    <property type="entry name" value="UvrD_C_2"/>
    <property type="match status" value="1"/>
</dbReference>
<gene>
    <name evidence="3" type="primary">recD2</name>
    <name evidence="5" type="ORF">INF28_08640</name>
</gene>
<dbReference type="InterPro" id="IPR003593">
    <property type="entry name" value="AAA+_ATPase"/>
</dbReference>
<dbReference type="SMART" id="SM00382">
    <property type="entry name" value="AAA"/>
    <property type="match status" value="1"/>
</dbReference>
<accession>A0A9D5R8Z6</accession>
<keyword evidence="3" id="KW-0413">Isomerase</keyword>